<evidence type="ECO:0000313" key="3">
    <source>
        <dbReference type="Proteomes" id="UP000679749"/>
    </source>
</evidence>
<comment type="caution">
    <text evidence="2">The sequence shown here is derived from an EMBL/GenBank/DDBJ whole genome shotgun (WGS) entry which is preliminary data.</text>
</comment>
<sequence length="129" mass="14925">MDKNKATIQSIDDYIIQFPPDIQEKLNSIRNFIKEMVPNAEEKISYQMPAFFLYGNLVYFAAFKKHIGFFPTSSGIAAFQHELSEYKTSKGTVQFPLEKPIPYELIGKIVKFRVAENLKKAEDKVKKKK</sequence>
<accession>A0A942YU26</accession>
<dbReference type="Pfam" id="PF08818">
    <property type="entry name" value="DUF1801"/>
    <property type="match status" value="1"/>
</dbReference>
<dbReference type="Proteomes" id="UP000679749">
    <property type="component" value="Unassembled WGS sequence"/>
</dbReference>
<proteinExistence type="predicted"/>
<organism evidence="2 3">
    <name type="scientific">Neobacillus rhizophilus</name>
    <dbReference type="NCBI Taxonomy" id="2833579"/>
    <lineage>
        <taxon>Bacteria</taxon>
        <taxon>Bacillati</taxon>
        <taxon>Bacillota</taxon>
        <taxon>Bacilli</taxon>
        <taxon>Bacillales</taxon>
        <taxon>Bacillaceae</taxon>
        <taxon>Neobacillus</taxon>
    </lineage>
</organism>
<dbReference type="RefSeq" id="WP_213118100.1">
    <property type="nucleotide sequence ID" value="NZ_JAGYPF010000003.1"/>
</dbReference>
<dbReference type="Gene3D" id="3.90.1150.200">
    <property type="match status" value="1"/>
</dbReference>
<reference evidence="2" key="1">
    <citation type="submission" date="2021-05" db="EMBL/GenBank/DDBJ databases">
        <title>Novel Bacillus species.</title>
        <authorList>
            <person name="Liu G."/>
        </authorList>
    </citation>
    <scope>NUCLEOTIDE SEQUENCE</scope>
    <source>
        <strain evidence="2">FJAT-49825</strain>
    </source>
</reference>
<dbReference type="InterPro" id="IPR014922">
    <property type="entry name" value="YdhG-like"/>
</dbReference>
<evidence type="ECO:0000313" key="2">
    <source>
        <dbReference type="EMBL" id="MBS4213553.1"/>
    </source>
</evidence>
<feature type="domain" description="YdhG-like" evidence="1">
    <location>
        <begin position="23"/>
        <end position="114"/>
    </location>
</feature>
<dbReference type="AlphaFoldDB" id="A0A942YU26"/>
<evidence type="ECO:0000259" key="1">
    <source>
        <dbReference type="Pfam" id="PF08818"/>
    </source>
</evidence>
<protein>
    <submittedName>
        <fullName evidence="2">DUF1801 domain-containing protein</fullName>
    </submittedName>
</protein>
<name>A0A942YU26_9BACI</name>
<keyword evidence="3" id="KW-1185">Reference proteome</keyword>
<dbReference type="SUPFAM" id="SSF159888">
    <property type="entry name" value="YdhG-like"/>
    <property type="match status" value="1"/>
</dbReference>
<gene>
    <name evidence="2" type="ORF">KHA99_13950</name>
</gene>
<dbReference type="EMBL" id="JAGYPF010000003">
    <property type="protein sequence ID" value="MBS4213553.1"/>
    <property type="molecule type" value="Genomic_DNA"/>
</dbReference>